<dbReference type="PROSITE" id="PS50076">
    <property type="entry name" value="DNAJ_2"/>
    <property type="match status" value="1"/>
</dbReference>
<dbReference type="PRINTS" id="PR00625">
    <property type="entry name" value="JDOMAIN"/>
</dbReference>
<reference evidence="3 4" key="1">
    <citation type="submission" date="2024-07" db="EMBL/GenBank/DDBJ databases">
        <title>Chromosome-level genome assembly of the water stick insect Ranatra chinensis (Heteroptera: Nepidae).</title>
        <authorList>
            <person name="Liu X."/>
        </authorList>
    </citation>
    <scope>NUCLEOTIDE SEQUENCE [LARGE SCALE GENOMIC DNA]</scope>
    <source>
        <strain evidence="3">Cailab_2021Rc</strain>
        <tissue evidence="3">Muscle</tissue>
    </source>
</reference>
<dbReference type="InterPro" id="IPR051339">
    <property type="entry name" value="DnaJ_subfamily_B"/>
</dbReference>
<proteinExistence type="predicted"/>
<dbReference type="Gene3D" id="2.60.260.20">
    <property type="entry name" value="Urease metallochaperone UreE, N-terminal domain"/>
    <property type="match status" value="2"/>
</dbReference>
<sequence>NRYRRLALQYNPERQGDEKLSALFCLVGEAYEVLTTPLLKALYDQYGETGMKKGVLTPFGWYPPYAYHGDPLRTYKEFFGTCDPYADLMNALDNPPPMFDSPEGRGIKKKEPTLEKPLALTLNEVFFGALKKVKIERRVFTTEEQDSTEIKERILKIDIRPGLPAGTRLIFKEVGDMGPTIIPGDIEFVTEDKPHPVFKREGVDLIMKCHITLEEALNGTIVELNTIDDKTIRVAITDVVTPEFIKVVEGEGMPYVNNPAKRGDLILTFDVEYPKYIPQTSKKLIKKAFSNAAMLCPGPPEMVNKLILADKIRRTVDEDR</sequence>
<dbReference type="CDD" id="cd06257">
    <property type="entry name" value="DnaJ"/>
    <property type="match status" value="1"/>
</dbReference>
<feature type="non-terminal residue" evidence="3">
    <location>
        <position position="1"/>
    </location>
</feature>
<dbReference type="PANTHER" id="PTHR24078">
    <property type="entry name" value="DNAJ HOMOLOG SUBFAMILY C MEMBER"/>
    <property type="match status" value="1"/>
</dbReference>
<keyword evidence="1" id="KW-0143">Chaperone</keyword>
<dbReference type="Pfam" id="PF00226">
    <property type="entry name" value="DnaJ"/>
    <property type="match status" value="1"/>
</dbReference>
<dbReference type="SUPFAM" id="SSF46565">
    <property type="entry name" value="Chaperone J-domain"/>
    <property type="match status" value="1"/>
</dbReference>
<organism evidence="3 4">
    <name type="scientific">Ranatra chinensis</name>
    <dbReference type="NCBI Taxonomy" id="642074"/>
    <lineage>
        <taxon>Eukaryota</taxon>
        <taxon>Metazoa</taxon>
        <taxon>Ecdysozoa</taxon>
        <taxon>Arthropoda</taxon>
        <taxon>Hexapoda</taxon>
        <taxon>Insecta</taxon>
        <taxon>Pterygota</taxon>
        <taxon>Neoptera</taxon>
        <taxon>Paraneoptera</taxon>
        <taxon>Hemiptera</taxon>
        <taxon>Heteroptera</taxon>
        <taxon>Panheteroptera</taxon>
        <taxon>Nepomorpha</taxon>
        <taxon>Nepidae</taxon>
        <taxon>Ranatrinae</taxon>
        <taxon>Ranatra</taxon>
    </lineage>
</organism>
<dbReference type="PANTHER" id="PTHR24078:SF519">
    <property type="entry name" value="DNAJ HOMOLOG SUBFAMILY B MEMBER 13"/>
    <property type="match status" value="1"/>
</dbReference>
<dbReference type="InterPro" id="IPR001623">
    <property type="entry name" value="DnaJ_domain"/>
</dbReference>
<evidence type="ECO:0000313" key="4">
    <source>
        <dbReference type="Proteomes" id="UP001558652"/>
    </source>
</evidence>
<evidence type="ECO:0000256" key="1">
    <source>
        <dbReference type="ARBA" id="ARBA00023186"/>
    </source>
</evidence>
<dbReference type="FunFam" id="2.60.260.20:FF:000002">
    <property type="entry name" value="Dnaj homolog subfamily b member"/>
    <property type="match status" value="1"/>
</dbReference>
<dbReference type="SUPFAM" id="SSF49493">
    <property type="entry name" value="HSP40/DnaJ peptide-binding domain"/>
    <property type="match status" value="2"/>
</dbReference>
<dbReference type="InterPro" id="IPR008971">
    <property type="entry name" value="HSP40/DnaJ_pept-bd"/>
</dbReference>
<comment type="caution">
    <text evidence="3">The sequence shown here is derived from an EMBL/GenBank/DDBJ whole genome shotgun (WGS) entry which is preliminary data.</text>
</comment>
<dbReference type="Proteomes" id="UP001558652">
    <property type="component" value="Unassembled WGS sequence"/>
</dbReference>
<dbReference type="FunFam" id="2.60.260.20:FF:000006">
    <property type="entry name" value="DnaJ subfamily B member 13"/>
    <property type="match status" value="1"/>
</dbReference>
<evidence type="ECO:0000259" key="2">
    <source>
        <dbReference type="PROSITE" id="PS50076"/>
    </source>
</evidence>
<name>A0ABD0YL18_9HEMI</name>
<dbReference type="AlphaFoldDB" id="A0ABD0YL18"/>
<dbReference type="InterPro" id="IPR036869">
    <property type="entry name" value="J_dom_sf"/>
</dbReference>
<gene>
    <name evidence="3" type="ORF">AAG570_011582</name>
</gene>
<dbReference type="Gene3D" id="1.10.287.110">
    <property type="entry name" value="DnaJ domain"/>
    <property type="match status" value="1"/>
</dbReference>
<dbReference type="CDD" id="cd10747">
    <property type="entry name" value="DnaJ_C"/>
    <property type="match status" value="1"/>
</dbReference>
<dbReference type="EMBL" id="JBFDAA010000006">
    <property type="protein sequence ID" value="KAL1131971.1"/>
    <property type="molecule type" value="Genomic_DNA"/>
</dbReference>
<dbReference type="Pfam" id="PF01556">
    <property type="entry name" value="DnaJ_C"/>
    <property type="match status" value="1"/>
</dbReference>
<protein>
    <recommendedName>
        <fullName evidence="2">J domain-containing protein</fullName>
    </recommendedName>
</protein>
<feature type="domain" description="J" evidence="2">
    <location>
        <begin position="1"/>
        <end position="47"/>
    </location>
</feature>
<dbReference type="InterPro" id="IPR002939">
    <property type="entry name" value="DnaJ_C"/>
</dbReference>
<keyword evidence="4" id="KW-1185">Reference proteome</keyword>
<accession>A0ABD0YL18</accession>
<evidence type="ECO:0000313" key="3">
    <source>
        <dbReference type="EMBL" id="KAL1131971.1"/>
    </source>
</evidence>